<dbReference type="EMBL" id="MT143267">
    <property type="protein sequence ID" value="QJA94861.1"/>
    <property type="molecule type" value="Genomic_DNA"/>
</dbReference>
<evidence type="ECO:0000259" key="1">
    <source>
        <dbReference type="PROSITE" id="PS50943"/>
    </source>
</evidence>
<dbReference type="SMART" id="SM00530">
    <property type="entry name" value="HTH_XRE"/>
    <property type="match status" value="1"/>
</dbReference>
<dbReference type="CDD" id="cd00093">
    <property type="entry name" value="HTH_XRE"/>
    <property type="match status" value="1"/>
</dbReference>
<protein>
    <submittedName>
        <fullName evidence="2">Putative DNA binding, helix-turn-helix domain containing protein</fullName>
    </submittedName>
</protein>
<dbReference type="PROSITE" id="PS50943">
    <property type="entry name" value="HTH_CROC1"/>
    <property type="match status" value="1"/>
</dbReference>
<sequence length="67" mass="7526">MLSSVGEKIEILQCENGLSLNALSQMTGISRQRLYQIKRAKKLNPVTINKLSKGLGIPISYIREYCD</sequence>
<dbReference type="SUPFAM" id="SSF47413">
    <property type="entry name" value="lambda repressor-like DNA-binding domains"/>
    <property type="match status" value="1"/>
</dbReference>
<dbReference type="AlphaFoldDB" id="A0A6M3LP70"/>
<dbReference type="InterPro" id="IPR001387">
    <property type="entry name" value="Cro/C1-type_HTH"/>
</dbReference>
<organism evidence="2">
    <name type="scientific">viral metagenome</name>
    <dbReference type="NCBI Taxonomy" id="1070528"/>
    <lineage>
        <taxon>unclassified sequences</taxon>
        <taxon>metagenomes</taxon>
        <taxon>organismal metagenomes</taxon>
    </lineage>
</organism>
<dbReference type="Gene3D" id="1.10.260.40">
    <property type="entry name" value="lambda repressor-like DNA-binding domains"/>
    <property type="match status" value="1"/>
</dbReference>
<reference evidence="2" key="1">
    <citation type="submission" date="2020-03" db="EMBL/GenBank/DDBJ databases">
        <title>The deep terrestrial virosphere.</title>
        <authorList>
            <person name="Holmfeldt K."/>
            <person name="Nilsson E."/>
            <person name="Simone D."/>
            <person name="Lopez-Fernandez M."/>
            <person name="Wu X."/>
            <person name="de Brujin I."/>
            <person name="Lundin D."/>
            <person name="Andersson A."/>
            <person name="Bertilsson S."/>
            <person name="Dopson M."/>
        </authorList>
    </citation>
    <scope>NUCLEOTIDE SEQUENCE</scope>
    <source>
        <strain evidence="2">MM415B03711</strain>
    </source>
</reference>
<gene>
    <name evidence="2" type="ORF">MM415B03711_0003</name>
</gene>
<feature type="domain" description="HTH cro/C1-type" evidence="1">
    <location>
        <begin position="9"/>
        <end position="62"/>
    </location>
</feature>
<dbReference type="Pfam" id="PF01381">
    <property type="entry name" value="HTH_3"/>
    <property type="match status" value="1"/>
</dbReference>
<dbReference type="InterPro" id="IPR010982">
    <property type="entry name" value="Lambda_DNA-bd_dom_sf"/>
</dbReference>
<accession>A0A6M3LP70</accession>
<name>A0A6M3LP70_9ZZZZ</name>
<evidence type="ECO:0000313" key="2">
    <source>
        <dbReference type="EMBL" id="QJA94861.1"/>
    </source>
</evidence>
<dbReference type="GO" id="GO:0003677">
    <property type="term" value="F:DNA binding"/>
    <property type="evidence" value="ECO:0007669"/>
    <property type="project" value="InterPro"/>
</dbReference>
<proteinExistence type="predicted"/>